<evidence type="ECO:0000313" key="1">
    <source>
        <dbReference type="EMBL" id="NER12455.1"/>
    </source>
</evidence>
<name>A0A6P0UGT0_9FLAO</name>
<sequence>MVEVDFVYEVLVFKTDLDLSKEYVIRQLLSVFAEIEAVDFDFEDCDNILRVEALKDIAPEIEVLLNSKGFYCEEIQ</sequence>
<keyword evidence="2" id="KW-1185">Reference proteome</keyword>
<evidence type="ECO:0000313" key="2">
    <source>
        <dbReference type="Proteomes" id="UP000468581"/>
    </source>
</evidence>
<dbReference type="EMBL" id="JAABOO010000001">
    <property type="protein sequence ID" value="NER12455.1"/>
    <property type="molecule type" value="Genomic_DNA"/>
</dbReference>
<organism evidence="1 2">
    <name type="scientific">Leptobacterium flavescens</name>
    <dbReference type="NCBI Taxonomy" id="472055"/>
    <lineage>
        <taxon>Bacteria</taxon>
        <taxon>Pseudomonadati</taxon>
        <taxon>Bacteroidota</taxon>
        <taxon>Flavobacteriia</taxon>
        <taxon>Flavobacteriales</taxon>
        <taxon>Flavobacteriaceae</taxon>
        <taxon>Leptobacterium</taxon>
    </lineage>
</organism>
<protein>
    <recommendedName>
        <fullName evidence="3">Methyltransferase type 11</fullName>
    </recommendedName>
</protein>
<dbReference type="Proteomes" id="UP000468581">
    <property type="component" value="Unassembled WGS sequence"/>
</dbReference>
<accession>A0A6P0UGT0</accession>
<evidence type="ECO:0008006" key="3">
    <source>
        <dbReference type="Google" id="ProtNLM"/>
    </source>
</evidence>
<gene>
    <name evidence="1" type="ORF">GWK08_03305</name>
</gene>
<comment type="caution">
    <text evidence="1">The sequence shown here is derived from an EMBL/GenBank/DDBJ whole genome shotgun (WGS) entry which is preliminary data.</text>
</comment>
<reference evidence="1 2" key="1">
    <citation type="submission" date="2020-01" db="EMBL/GenBank/DDBJ databases">
        <title>Leptobacterium flavescens.</title>
        <authorList>
            <person name="Wang G."/>
        </authorList>
    </citation>
    <scope>NUCLEOTIDE SEQUENCE [LARGE SCALE GENOMIC DNA]</scope>
    <source>
        <strain evidence="1 2">KCTC 22160</strain>
    </source>
</reference>
<dbReference type="RefSeq" id="WP_163605478.1">
    <property type="nucleotide sequence ID" value="NZ_JAABOO010000001.1"/>
</dbReference>
<dbReference type="AlphaFoldDB" id="A0A6P0UGT0"/>
<proteinExistence type="predicted"/>